<accession>A0A7X2MWZ5</accession>
<gene>
    <name evidence="21" type="primary">glnA</name>
    <name evidence="21" type="ORF">FYJ33_04115</name>
</gene>
<dbReference type="InterPro" id="IPR036651">
    <property type="entry name" value="Gln_synt_N_sf"/>
</dbReference>
<dbReference type="GO" id="GO:0046872">
    <property type="term" value="F:metal ion binding"/>
    <property type="evidence" value="ECO:0007669"/>
    <property type="project" value="UniProtKB-KW"/>
</dbReference>
<evidence type="ECO:0000256" key="18">
    <source>
        <dbReference type="RuleBase" id="RU000384"/>
    </source>
</evidence>
<dbReference type="SUPFAM" id="SSF54368">
    <property type="entry name" value="Glutamine synthetase, N-terminal domain"/>
    <property type="match status" value="1"/>
</dbReference>
<evidence type="ECO:0000256" key="11">
    <source>
        <dbReference type="ARBA" id="ARBA00030136"/>
    </source>
</evidence>
<feature type="binding site" evidence="14">
    <location>
        <position position="297"/>
    </location>
    <ligand>
        <name>L-glutamate</name>
        <dbReference type="ChEBI" id="CHEBI:29985"/>
    </ligand>
</feature>
<comment type="caution">
    <text evidence="21">The sequence shown here is derived from an EMBL/GenBank/DDBJ whole genome shotgun (WGS) entry which is preliminary data.</text>
</comment>
<dbReference type="FunFam" id="3.30.590.10:FF:000003">
    <property type="entry name" value="Glutamine synthetase 2"/>
    <property type="match status" value="1"/>
</dbReference>
<feature type="binding site" evidence="14">
    <location>
        <begin position="239"/>
        <end position="240"/>
    </location>
    <ligand>
        <name>L-glutamate</name>
        <dbReference type="ChEBI" id="CHEBI:29985"/>
    </ligand>
</feature>
<feature type="binding site" evidence="16">
    <location>
        <position position="332"/>
    </location>
    <ligand>
        <name>Mg(2+)</name>
        <dbReference type="ChEBI" id="CHEBI:18420"/>
        <label>1</label>
    </ligand>
</feature>
<evidence type="ECO:0000256" key="13">
    <source>
        <dbReference type="ARBA" id="ARBA00049436"/>
    </source>
</evidence>
<evidence type="ECO:0000256" key="1">
    <source>
        <dbReference type="ARBA" id="ARBA00004496"/>
    </source>
</evidence>
<dbReference type="InterPro" id="IPR014746">
    <property type="entry name" value="Gln_synth/guanido_kin_cat_dom"/>
</dbReference>
<keyword evidence="5" id="KW-0963">Cytoplasm</keyword>
<feature type="binding site" evidence="15">
    <location>
        <position position="315"/>
    </location>
    <ligand>
        <name>ATP</name>
        <dbReference type="ChEBI" id="CHEBI:30616"/>
    </ligand>
</feature>
<feature type="binding site" evidence="15">
    <location>
        <begin position="198"/>
        <end position="200"/>
    </location>
    <ligand>
        <name>ATP</name>
        <dbReference type="ChEBI" id="CHEBI:30616"/>
    </ligand>
</feature>
<evidence type="ECO:0000256" key="6">
    <source>
        <dbReference type="ARBA" id="ARBA00022598"/>
    </source>
</evidence>
<evidence type="ECO:0000256" key="14">
    <source>
        <dbReference type="PIRSR" id="PIRSR604809-1"/>
    </source>
</evidence>
<keyword evidence="7 16" id="KW-0479">Metal-binding</keyword>
<dbReference type="Pfam" id="PF00120">
    <property type="entry name" value="Gln-synt_C"/>
    <property type="match status" value="1"/>
</dbReference>
<dbReference type="PANTHER" id="PTHR43785:SF12">
    <property type="entry name" value="TYPE-1 GLUTAMINE SYNTHETASE 2"/>
    <property type="match status" value="1"/>
</dbReference>
<evidence type="ECO:0000256" key="5">
    <source>
        <dbReference type="ARBA" id="ARBA00022490"/>
    </source>
</evidence>
<evidence type="ECO:0000256" key="12">
    <source>
        <dbReference type="ARBA" id="ARBA00030668"/>
    </source>
</evidence>
<dbReference type="GO" id="GO:0005524">
    <property type="term" value="F:ATP binding"/>
    <property type="evidence" value="ECO:0007669"/>
    <property type="project" value="UniProtKB-KW"/>
</dbReference>
<feature type="binding site" evidence="16">
    <location>
        <position position="133"/>
    </location>
    <ligand>
        <name>Mg(2+)</name>
        <dbReference type="ChEBI" id="CHEBI:18420"/>
        <label>1</label>
    </ligand>
</feature>
<keyword evidence="8 15" id="KW-0547">Nucleotide-binding</keyword>
<feature type="binding site" evidence="14">
    <location>
        <position position="334"/>
    </location>
    <ligand>
        <name>L-glutamate</name>
        <dbReference type="ChEBI" id="CHEBI:29985"/>
    </ligand>
</feature>
<evidence type="ECO:0000313" key="22">
    <source>
        <dbReference type="Proteomes" id="UP000460287"/>
    </source>
</evidence>
<organism evidence="21 22">
    <name type="scientific">Inconstantimicrobium porci</name>
    <dbReference type="NCBI Taxonomy" id="2652291"/>
    <lineage>
        <taxon>Bacteria</taxon>
        <taxon>Bacillati</taxon>
        <taxon>Bacillota</taxon>
        <taxon>Clostridia</taxon>
        <taxon>Eubacteriales</taxon>
        <taxon>Clostridiaceae</taxon>
        <taxon>Inconstantimicrobium</taxon>
    </lineage>
</organism>
<feature type="domain" description="GS beta-grasp" evidence="19">
    <location>
        <begin position="16"/>
        <end position="101"/>
    </location>
</feature>
<evidence type="ECO:0000256" key="9">
    <source>
        <dbReference type="ARBA" id="ARBA00022840"/>
    </source>
</evidence>
<evidence type="ECO:0000256" key="8">
    <source>
        <dbReference type="ARBA" id="ARBA00022741"/>
    </source>
</evidence>
<comment type="cofactor">
    <cofactor evidence="16">
        <name>Mg(2+)</name>
        <dbReference type="ChEBI" id="CHEBI:18420"/>
    </cofactor>
    <text evidence="16">Binds 2 Mg(2+) ions per subunit.</text>
</comment>
<evidence type="ECO:0000259" key="19">
    <source>
        <dbReference type="PROSITE" id="PS51986"/>
    </source>
</evidence>
<dbReference type="AlphaFoldDB" id="A0A7X2MWZ5"/>
<reference evidence="21 22" key="1">
    <citation type="submission" date="2019-08" db="EMBL/GenBank/DDBJ databases">
        <title>In-depth cultivation of the pig gut microbiome towards novel bacterial diversity and tailored functional studies.</title>
        <authorList>
            <person name="Wylensek D."/>
            <person name="Hitch T.C.A."/>
            <person name="Clavel T."/>
        </authorList>
    </citation>
    <scope>NUCLEOTIDE SEQUENCE [LARGE SCALE GENOMIC DNA]</scope>
    <source>
        <strain evidence="21 22">WCA-383-APC-5B</strain>
    </source>
</reference>
<dbReference type="EMBL" id="VULX01000003">
    <property type="protein sequence ID" value="MSR90619.1"/>
    <property type="molecule type" value="Genomic_DNA"/>
</dbReference>
<dbReference type="PROSITE" id="PS51987">
    <property type="entry name" value="GS_CATALYTIC"/>
    <property type="match status" value="1"/>
</dbReference>
<dbReference type="SUPFAM" id="SSF55931">
    <property type="entry name" value="Glutamine synthetase/guanido kinase"/>
    <property type="match status" value="1"/>
</dbReference>
<comment type="subcellular location">
    <subcellularLocation>
        <location evidence="1">Cytoplasm</location>
    </subcellularLocation>
</comment>
<dbReference type="RefSeq" id="WP_277644423.1">
    <property type="nucleotide sequence ID" value="NZ_JAQXTV010000230.1"/>
</dbReference>
<dbReference type="PROSITE" id="PS51986">
    <property type="entry name" value="GS_BETA_GRASP"/>
    <property type="match status" value="1"/>
</dbReference>
<dbReference type="Gene3D" id="3.30.590.10">
    <property type="entry name" value="Glutamine synthetase/guanido kinase, catalytic domain"/>
    <property type="match status" value="1"/>
</dbReference>
<feature type="domain" description="GS catalytic" evidence="20">
    <location>
        <begin position="108"/>
        <end position="443"/>
    </location>
</feature>
<dbReference type="EC" id="6.3.1.2" evidence="3"/>
<feature type="binding site" evidence="16">
    <location>
        <position position="131"/>
    </location>
    <ligand>
        <name>Mg(2+)</name>
        <dbReference type="ChEBI" id="CHEBI:18420"/>
        <label>1</label>
    </ligand>
</feature>
<dbReference type="InterPro" id="IPR004809">
    <property type="entry name" value="Gln_synth_I"/>
</dbReference>
<feature type="binding site" evidence="14">
    <location>
        <position position="315"/>
    </location>
    <ligand>
        <name>L-glutamate</name>
        <dbReference type="ChEBI" id="CHEBI:29985"/>
    </ligand>
</feature>
<dbReference type="InterPro" id="IPR008146">
    <property type="entry name" value="Gln_synth_cat_dom"/>
</dbReference>
<dbReference type="FunFam" id="3.10.20.70:FF:000005">
    <property type="entry name" value="Glutamine synthetase"/>
    <property type="match status" value="1"/>
</dbReference>
<keyword evidence="6 21" id="KW-0436">Ligase</keyword>
<evidence type="ECO:0000256" key="4">
    <source>
        <dbReference type="ARBA" id="ARBA00021364"/>
    </source>
</evidence>
<dbReference type="InterPro" id="IPR008147">
    <property type="entry name" value="Gln_synt_N"/>
</dbReference>
<dbReference type="NCBIfam" id="TIGR00653">
    <property type="entry name" value="GlnA"/>
    <property type="match status" value="1"/>
</dbReference>
<feature type="binding site" evidence="15">
    <location>
        <position position="183"/>
    </location>
    <ligand>
        <name>ATP</name>
        <dbReference type="ChEBI" id="CHEBI:30616"/>
    </ligand>
</feature>
<dbReference type="GO" id="GO:0005737">
    <property type="term" value="C:cytoplasm"/>
    <property type="evidence" value="ECO:0007669"/>
    <property type="project" value="UniProtKB-SubCell"/>
</dbReference>
<feature type="binding site" evidence="16">
    <location>
        <position position="188"/>
    </location>
    <ligand>
        <name>Mg(2+)</name>
        <dbReference type="ChEBI" id="CHEBI:18420"/>
        <label>1</label>
    </ligand>
</feature>
<protein>
    <recommendedName>
        <fullName evidence="4">Glutamine synthetase</fullName>
        <ecNumber evidence="3">6.3.1.2</ecNumber>
    </recommendedName>
    <alternativeName>
        <fullName evidence="12">Glutamate--ammonia ligase</fullName>
    </alternativeName>
    <alternativeName>
        <fullName evidence="11">Glutamine synthetase I alpha</fullName>
    </alternativeName>
</protein>
<dbReference type="Pfam" id="PF03951">
    <property type="entry name" value="Gln-synt_N"/>
    <property type="match status" value="1"/>
</dbReference>
<dbReference type="Proteomes" id="UP000460287">
    <property type="component" value="Unassembled WGS sequence"/>
</dbReference>
<evidence type="ECO:0000256" key="7">
    <source>
        <dbReference type="ARBA" id="ARBA00022723"/>
    </source>
</evidence>
<feature type="binding site" evidence="16">
    <location>
        <position position="244"/>
    </location>
    <ligand>
        <name>Mg(2+)</name>
        <dbReference type="ChEBI" id="CHEBI:18420"/>
        <label>1</label>
    </ligand>
</feature>
<comment type="similarity">
    <text evidence="2 17 18">Belongs to the glutamine synthetase family.</text>
</comment>
<evidence type="ECO:0000259" key="20">
    <source>
        <dbReference type="PROSITE" id="PS51987"/>
    </source>
</evidence>
<evidence type="ECO:0000256" key="2">
    <source>
        <dbReference type="ARBA" id="ARBA00009897"/>
    </source>
</evidence>
<evidence type="ECO:0000313" key="21">
    <source>
        <dbReference type="EMBL" id="MSR90619.1"/>
    </source>
</evidence>
<feature type="binding site" evidence="16">
    <location>
        <position position="195"/>
    </location>
    <ligand>
        <name>Mg(2+)</name>
        <dbReference type="ChEBI" id="CHEBI:18420"/>
        <label>1</label>
    </ligand>
</feature>
<keyword evidence="22" id="KW-1185">Reference proteome</keyword>
<evidence type="ECO:0000256" key="10">
    <source>
        <dbReference type="ARBA" id="ARBA00022842"/>
    </source>
</evidence>
<dbReference type="GO" id="GO:0004356">
    <property type="term" value="F:glutamine synthetase activity"/>
    <property type="evidence" value="ECO:0007669"/>
    <property type="project" value="UniProtKB-EC"/>
</dbReference>
<evidence type="ECO:0000256" key="15">
    <source>
        <dbReference type="PIRSR" id="PIRSR604809-2"/>
    </source>
</evidence>
<evidence type="ECO:0000256" key="17">
    <source>
        <dbReference type="PROSITE-ProRule" id="PRU01330"/>
    </source>
</evidence>
<keyword evidence="10 16" id="KW-0460">Magnesium</keyword>
<comment type="catalytic activity">
    <reaction evidence="13">
        <text>L-glutamate + NH4(+) + ATP = L-glutamine + ADP + phosphate + H(+)</text>
        <dbReference type="Rhea" id="RHEA:16169"/>
        <dbReference type="ChEBI" id="CHEBI:15378"/>
        <dbReference type="ChEBI" id="CHEBI:28938"/>
        <dbReference type="ChEBI" id="CHEBI:29985"/>
        <dbReference type="ChEBI" id="CHEBI:30616"/>
        <dbReference type="ChEBI" id="CHEBI:43474"/>
        <dbReference type="ChEBI" id="CHEBI:58359"/>
        <dbReference type="ChEBI" id="CHEBI:456216"/>
        <dbReference type="EC" id="6.3.1.2"/>
    </reaction>
</comment>
<dbReference type="Gene3D" id="3.10.20.70">
    <property type="entry name" value="Glutamine synthetase, N-terminal domain"/>
    <property type="match status" value="1"/>
</dbReference>
<feature type="binding site" evidence="14">
    <location>
        <position position="303"/>
    </location>
    <ligand>
        <name>L-glutamate</name>
        <dbReference type="ChEBI" id="CHEBI:29985"/>
    </ligand>
</feature>
<keyword evidence="9 15" id="KW-0067">ATP-binding</keyword>
<dbReference type="GO" id="GO:0006542">
    <property type="term" value="P:glutamine biosynthetic process"/>
    <property type="evidence" value="ECO:0007669"/>
    <property type="project" value="InterPro"/>
</dbReference>
<name>A0A7X2MWZ5_9CLOT</name>
<dbReference type="SMART" id="SM01230">
    <property type="entry name" value="Gln-synt_C"/>
    <property type="match status" value="1"/>
</dbReference>
<evidence type="ECO:0000256" key="3">
    <source>
        <dbReference type="ARBA" id="ARBA00012937"/>
    </source>
</evidence>
<dbReference type="PANTHER" id="PTHR43785">
    <property type="entry name" value="GAMMA-GLUTAMYLPUTRESCINE SYNTHETASE"/>
    <property type="match status" value="1"/>
</dbReference>
<dbReference type="InterPro" id="IPR027303">
    <property type="entry name" value="Gln_synth_gly_rich_site"/>
</dbReference>
<evidence type="ECO:0000256" key="16">
    <source>
        <dbReference type="PIRSR" id="PIRSR604809-3"/>
    </source>
</evidence>
<dbReference type="PROSITE" id="PS00181">
    <property type="entry name" value="GLNA_ATP"/>
    <property type="match status" value="1"/>
</dbReference>
<proteinExistence type="inferred from homology"/>
<sequence length="443" mass="50311">MKRYSKEDIFRLVEENSVKFIRLQFTDIFGALKNVAITDKQLEKALNNECMFDGASIEGFVRIEESDMYLRPDLDTFIVFPWRPQQGKVARMICDVYRPDGKPFLGDPRNALKKVLKEAEELGYTMNVGPECEFFLFETDNNGQPTIKAQDDAGYFDLGPVDMGENARRDMSLILEDMGFEIEASHHEAAPGQNEIDFKYKDALTTADNIMTFKLVVKAIAQRHGLYASFMPKPIQGINGSGMHINISLNKDGKNAFIDENDELGLSGTAYKFMAGLMKHIKSMAAITNPLINSYKRLVPDYEAPVYIAWSSKNRSPLIRVPAPRGNETRIELRCPDPSANPYLTLACLLKAGLDGIKNNMTVPDSVEKNIFAMTDEEKEKLNIESLPVSLDEALKYMKQSELVKETLGDHIFNNYIKAKEVEIEGYRTQISQWELDNYLRKY</sequence>